<sequence>MRHLRRTAKMDIYAAQQSRQLRRVICAADSQWSTDGNATIGANRALMEMLATQLLPFNLVDGVGFQQFVGKLQPKYKIPSRHYFPRYELPFCFEAMKCIKEGLRSIEEEERLKNLLENVKRFVRKVRKSRVLTEQLAELQQKEEAISFGLREDKDNRFSNIKKTIANAIELRLKQAEEQKNLVLATILDPRFKTIYLDSSRLNQYKDWQHRPVHLRWRQDKKPKLK</sequence>
<evidence type="ECO:0000313" key="6">
    <source>
        <dbReference type="EMBL" id="KAL3094107.1"/>
    </source>
</evidence>
<evidence type="ECO:0000256" key="2">
    <source>
        <dbReference type="ARBA" id="ARBA00022723"/>
    </source>
</evidence>
<comment type="caution">
    <text evidence="6">The sequence shown here is derived from an EMBL/GenBank/DDBJ whole genome shotgun (WGS) entry which is preliminary data.</text>
</comment>
<proteinExistence type="predicted"/>
<accession>A0ABD2JU18</accession>
<dbReference type="GO" id="GO:0008270">
    <property type="term" value="F:zinc ion binding"/>
    <property type="evidence" value="ECO:0007669"/>
    <property type="project" value="UniProtKB-KW"/>
</dbReference>
<evidence type="ECO:0000256" key="5">
    <source>
        <dbReference type="ARBA" id="ARBA00023242"/>
    </source>
</evidence>
<dbReference type="EMBL" id="JBICBT010000904">
    <property type="protein sequence ID" value="KAL3094107.1"/>
    <property type="molecule type" value="Genomic_DNA"/>
</dbReference>
<reference evidence="6 7" key="1">
    <citation type="submission" date="2024-10" db="EMBL/GenBank/DDBJ databases">
        <authorList>
            <person name="Kim D."/>
        </authorList>
    </citation>
    <scope>NUCLEOTIDE SEQUENCE [LARGE SCALE GENOMIC DNA]</scope>
    <source>
        <strain evidence="6">BH-2024</strain>
    </source>
</reference>
<name>A0ABD2JU18_9BILA</name>
<evidence type="ECO:0000313" key="7">
    <source>
        <dbReference type="Proteomes" id="UP001620626"/>
    </source>
</evidence>
<dbReference type="Proteomes" id="UP001620626">
    <property type="component" value="Unassembled WGS sequence"/>
</dbReference>
<gene>
    <name evidence="6" type="ORF">niasHT_020873</name>
</gene>
<protein>
    <submittedName>
        <fullName evidence="6">Uncharacterized protein</fullName>
    </submittedName>
</protein>
<keyword evidence="7" id="KW-1185">Reference proteome</keyword>
<evidence type="ECO:0000256" key="1">
    <source>
        <dbReference type="ARBA" id="ARBA00004123"/>
    </source>
</evidence>
<evidence type="ECO:0000256" key="3">
    <source>
        <dbReference type="ARBA" id="ARBA00022771"/>
    </source>
</evidence>
<dbReference type="PANTHER" id="PTHR46481:SF10">
    <property type="entry name" value="ZINC FINGER BED DOMAIN-CONTAINING PROTEIN 39"/>
    <property type="match status" value="1"/>
</dbReference>
<dbReference type="AlphaFoldDB" id="A0ABD2JU18"/>
<dbReference type="GO" id="GO:0005634">
    <property type="term" value="C:nucleus"/>
    <property type="evidence" value="ECO:0007669"/>
    <property type="project" value="UniProtKB-SubCell"/>
</dbReference>
<keyword evidence="2" id="KW-0479">Metal-binding</keyword>
<dbReference type="InterPro" id="IPR052035">
    <property type="entry name" value="ZnF_BED_domain_contain"/>
</dbReference>
<keyword evidence="3" id="KW-0863">Zinc-finger</keyword>
<keyword evidence="5" id="KW-0539">Nucleus</keyword>
<dbReference type="SUPFAM" id="SSF140996">
    <property type="entry name" value="Hermes dimerisation domain"/>
    <property type="match status" value="1"/>
</dbReference>
<comment type="subcellular location">
    <subcellularLocation>
        <location evidence="1">Nucleus</location>
    </subcellularLocation>
</comment>
<dbReference type="PANTHER" id="PTHR46481">
    <property type="entry name" value="ZINC FINGER BED DOMAIN-CONTAINING PROTEIN 4"/>
    <property type="match status" value="1"/>
</dbReference>
<keyword evidence="4" id="KW-0862">Zinc</keyword>
<organism evidence="6 7">
    <name type="scientific">Heterodera trifolii</name>
    <dbReference type="NCBI Taxonomy" id="157864"/>
    <lineage>
        <taxon>Eukaryota</taxon>
        <taxon>Metazoa</taxon>
        <taxon>Ecdysozoa</taxon>
        <taxon>Nematoda</taxon>
        <taxon>Chromadorea</taxon>
        <taxon>Rhabditida</taxon>
        <taxon>Tylenchina</taxon>
        <taxon>Tylenchomorpha</taxon>
        <taxon>Tylenchoidea</taxon>
        <taxon>Heteroderidae</taxon>
        <taxon>Heteroderinae</taxon>
        <taxon>Heterodera</taxon>
    </lineage>
</organism>
<evidence type="ECO:0000256" key="4">
    <source>
        <dbReference type="ARBA" id="ARBA00022833"/>
    </source>
</evidence>